<dbReference type="Pfam" id="PF12840">
    <property type="entry name" value="HTH_20"/>
    <property type="match status" value="1"/>
</dbReference>
<dbReference type="Gene3D" id="1.10.10.10">
    <property type="entry name" value="Winged helix-like DNA-binding domain superfamily/Winged helix DNA-binding domain"/>
    <property type="match status" value="1"/>
</dbReference>
<dbReference type="SMART" id="SM00418">
    <property type="entry name" value="HTH_ARSR"/>
    <property type="match status" value="1"/>
</dbReference>
<dbReference type="CDD" id="cd00090">
    <property type="entry name" value="HTH_ARSR"/>
    <property type="match status" value="1"/>
</dbReference>
<dbReference type="PROSITE" id="PS50987">
    <property type="entry name" value="HTH_ARSR_2"/>
    <property type="match status" value="1"/>
</dbReference>
<dbReference type="InterPro" id="IPR051011">
    <property type="entry name" value="Metal_resp_trans_reg"/>
</dbReference>
<dbReference type="InterPro" id="IPR011991">
    <property type="entry name" value="ArsR-like_HTH"/>
</dbReference>
<evidence type="ECO:0000313" key="5">
    <source>
        <dbReference type="EMBL" id="NGN70451.1"/>
    </source>
</evidence>
<dbReference type="EMBL" id="JAAKZV010000541">
    <property type="protein sequence ID" value="NGN70451.1"/>
    <property type="molecule type" value="Genomic_DNA"/>
</dbReference>
<dbReference type="InterPro" id="IPR036390">
    <property type="entry name" value="WH_DNA-bd_sf"/>
</dbReference>
<keyword evidence="3" id="KW-0804">Transcription</keyword>
<sequence>MLQLTVDAAGLAQSRFAVSPLHEVAATLLPWGLRPRPGAAPWLARARRTLRHEQLPLLTACALIDRGYVPDFLSPHPAGPAPTIDEELALVRATPADRIVTELRVVRGGRPHIGLDGRGSELPTVLREALDRDGAGIADQAADELRRYWDLTFAAHWPRAKAELDADVDRCADILARRGAAALFSTLHPGMRWRDGTLEVASRFCGSMDVPHVVLVPSLLAQRPTVAVDQLAGPRLPPILNYPVGAGPTTAGDGPLAALLGTTRAGLLTALDHPTTTTSLATANFLSPATVSYHLGVLLRAGLVTRTRKGRSVLYRRTPQGSRLTN</sequence>
<dbReference type="SUPFAM" id="SSF46785">
    <property type="entry name" value="Winged helix' DNA-binding domain"/>
    <property type="match status" value="1"/>
</dbReference>
<name>A0A6G4UF65_9ACTN</name>
<keyword evidence="2" id="KW-0238">DNA-binding</keyword>
<dbReference type="Proteomes" id="UP000481583">
    <property type="component" value="Unassembled WGS sequence"/>
</dbReference>
<feature type="domain" description="HTH arsR-type" evidence="4">
    <location>
        <begin position="244"/>
        <end position="326"/>
    </location>
</feature>
<keyword evidence="6" id="KW-1185">Reference proteome</keyword>
<dbReference type="PANTHER" id="PTHR43132">
    <property type="entry name" value="ARSENICAL RESISTANCE OPERON REPRESSOR ARSR-RELATED"/>
    <property type="match status" value="1"/>
</dbReference>
<dbReference type="PRINTS" id="PR00778">
    <property type="entry name" value="HTHARSR"/>
</dbReference>
<dbReference type="GO" id="GO:0003677">
    <property type="term" value="F:DNA binding"/>
    <property type="evidence" value="ECO:0007669"/>
    <property type="project" value="UniProtKB-KW"/>
</dbReference>
<evidence type="ECO:0000256" key="1">
    <source>
        <dbReference type="ARBA" id="ARBA00023015"/>
    </source>
</evidence>
<evidence type="ECO:0000313" key="6">
    <source>
        <dbReference type="Proteomes" id="UP000481583"/>
    </source>
</evidence>
<gene>
    <name evidence="5" type="ORF">G5C51_42055</name>
</gene>
<reference evidence="5 6" key="1">
    <citation type="submission" date="2020-02" db="EMBL/GenBank/DDBJ databases">
        <title>Whole-genome analyses of novel actinobacteria.</title>
        <authorList>
            <person name="Sahin N."/>
        </authorList>
    </citation>
    <scope>NUCLEOTIDE SEQUENCE [LARGE SCALE GENOMIC DNA]</scope>
    <source>
        <strain evidence="5 6">A7024</strain>
    </source>
</reference>
<dbReference type="InterPro" id="IPR001845">
    <property type="entry name" value="HTH_ArsR_DNA-bd_dom"/>
</dbReference>
<dbReference type="RefSeq" id="WP_165246211.1">
    <property type="nucleotide sequence ID" value="NZ_JAAKZV010000541.1"/>
</dbReference>
<comment type="caution">
    <text evidence="5">The sequence shown here is derived from an EMBL/GenBank/DDBJ whole genome shotgun (WGS) entry which is preliminary data.</text>
</comment>
<dbReference type="PANTHER" id="PTHR43132:SF6">
    <property type="entry name" value="HTH-TYPE TRANSCRIPTIONAL REPRESSOR CZRA"/>
    <property type="match status" value="1"/>
</dbReference>
<protein>
    <submittedName>
        <fullName evidence="5">Winged helix-turn-helix transcriptional regulator</fullName>
    </submittedName>
</protein>
<keyword evidence="1" id="KW-0805">Transcription regulation</keyword>
<dbReference type="GO" id="GO:0003700">
    <property type="term" value="F:DNA-binding transcription factor activity"/>
    <property type="evidence" value="ECO:0007669"/>
    <property type="project" value="InterPro"/>
</dbReference>
<evidence type="ECO:0000259" key="4">
    <source>
        <dbReference type="PROSITE" id="PS50987"/>
    </source>
</evidence>
<organism evidence="5 6">
    <name type="scientific">Streptomyces coryli</name>
    <dbReference type="NCBI Taxonomy" id="1128680"/>
    <lineage>
        <taxon>Bacteria</taxon>
        <taxon>Bacillati</taxon>
        <taxon>Actinomycetota</taxon>
        <taxon>Actinomycetes</taxon>
        <taxon>Kitasatosporales</taxon>
        <taxon>Streptomycetaceae</taxon>
        <taxon>Streptomyces</taxon>
    </lineage>
</organism>
<evidence type="ECO:0000256" key="3">
    <source>
        <dbReference type="ARBA" id="ARBA00023163"/>
    </source>
</evidence>
<dbReference type="InterPro" id="IPR036388">
    <property type="entry name" value="WH-like_DNA-bd_sf"/>
</dbReference>
<dbReference type="AlphaFoldDB" id="A0A6G4UF65"/>
<evidence type="ECO:0000256" key="2">
    <source>
        <dbReference type="ARBA" id="ARBA00023125"/>
    </source>
</evidence>
<accession>A0A6G4UF65</accession>
<proteinExistence type="predicted"/>